<keyword evidence="4" id="KW-1185">Reference proteome</keyword>
<gene>
    <name evidence="3" type="ORF">J7S20_04960</name>
</gene>
<reference evidence="3" key="1">
    <citation type="submission" date="2021-04" db="EMBL/GenBank/DDBJ databases">
        <title>Ouciella asimina sp. nov., isolated from the surface seawater in the hydrothermal field of Okinawa Trough.</title>
        <authorList>
            <person name="Shuang W."/>
        </authorList>
    </citation>
    <scope>NUCLEOTIDE SEQUENCE</scope>
    <source>
        <strain evidence="3">LXI357</strain>
    </source>
</reference>
<feature type="compositionally biased region" description="Polar residues" evidence="1">
    <location>
        <begin position="25"/>
        <end position="36"/>
    </location>
</feature>
<dbReference type="EMBL" id="JAGRQC010000001">
    <property type="protein sequence ID" value="MBR0551852.1"/>
    <property type="molecule type" value="Genomic_DNA"/>
</dbReference>
<feature type="chain" id="PRO_5035772620" description="Holdfast attachment protein HfaA" evidence="2">
    <location>
        <begin position="24"/>
        <end position="125"/>
    </location>
</feature>
<evidence type="ECO:0000256" key="2">
    <source>
        <dbReference type="SAM" id="SignalP"/>
    </source>
</evidence>
<accession>A0A8T4ICM2</accession>
<evidence type="ECO:0008006" key="5">
    <source>
        <dbReference type="Google" id="ProtNLM"/>
    </source>
</evidence>
<feature type="signal peptide" evidence="2">
    <location>
        <begin position="1"/>
        <end position="23"/>
    </location>
</feature>
<evidence type="ECO:0000256" key="1">
    <source>
        <dbReference type="SAM" id="MobiDB-lite"/>
    </source>
</evidence>
<organism evidence="3 4">
    <name type="scientific">Stakelama marina</name>
    <dbReference type="NCBI Taxonomy" id="2826939"/>
    <lineage>
        <taxon>Bacteria</taxon>
        <taxon>Pseudomonadati</taxon>
        <taxon>Pseudomonadota</taxon>
        <taxon>Alphaproteobacteria</taxon>
        <taxon>Sphingomonadales</taxon>
        <taxon>Sphingomonadaceae</taxon>
        <taxon>Stakelama</taxon>
    </lineage>
</organism>
<dbReference type="AlphaFoldDB" id="A0A8T4ICM2"/>
<sequence length="125" mass="12922">MFVKSISAAAIVAAAFNAGAAIAQTTPSDPERNQVQAERPLPILIPEDELRTTRGTGDGGTSIVINQQTLNAIVSGNVLGDYSAGDVNFADNALSNFSGIGNFTINTGAQNNLQTAMILTVNITD</sequence>
<dbReference type="RefSeq" id="WP_284053112.1">
    <property type="nucleotide sequence ID" value="NZ_JAGRQC010000001.1"/>
</dbReference>
<name>A0A8T4ICM2_9SPHN</name>
<comment type="caution">
    <text evidence="3">The sequence shown here is derived from an EMBL/GenBank/DDBJ whole genome shotgun (WGS) entry which is preliminary data.</text>
</comment>
<dbReference type="Proteomes" id="UP000676996">
    <property type="component" value="Unassembled WGS sequence"/>
</dbReference>
<keyword evidence="2" id="KW-0732">Signal</keyword>
<evidence type="ECO:0000313" key="3">
    <source>
        <dbReference type="EMBL" id="MBR0551852.1"/>
    </source>
</evidence>
<proteinExistence type="predicted"/>
<evidence type="ECO:0000313" key="4">
    <source>
        <dbReference type="Proteomes" id="UP000676996"/>
    </source>
</evidence>
<protein>
    <recommendedName>
        <fullName evidence="5">Holdfast attachment protein HfaA</fullName>
    </recommendedName>
</protein>
<feature type="region of interest" description="Disordered" evidence="1">
    <location>
        <begin position="25"/>
        <end position="59"/>
    </location>
</feature>